<comment type="caution">
    <text evidence="6">The sequence shown here is derived from an EMBL/GenBank/DDBJ whole genome shotgun (WGS) entry which is preliminary data.</text>
</comment>
<dbReference type="InterPro" id="IPR011990">
    <property type="entry name" value="TPR-like_helical_dom_sf"/>
</dbReference>
<evidence type="ECO:0000256" key="1">
    <source>
        <dbReference type="ARBA" id="ARBA00004922"/>
    </source>
</evidence>
<proteinExistence type="predicted"/>
<sequence>MDSLLPIVYLSILLTLLASAGWAILRQVLKTRKIETSISRLQNKLNKEKGTAEEYYELGSIYLEKNLFSQAVIQLQKALKSPDLEGEENTALIYNALGYAYFAQEQYDLSIRHYKEALKLSPNYVTALNNIGHAYERKQLMSQALESYEEALKLDPQSLTAKRRAESLKKRLVSTTASAEK</sequence>
<dbReference type="Pfam" id="PF13181">
    <property type="entry name" value="TPR_8"/>
    <property type="match status" value="1"/>
</dbReference>
<dbReference type="EMBL" id="JAMPKM010000001">
    <property type="protein sequence ID" value="MEP0816013.1"/>
    <property type="molecule type" value="Genomic_DNA"/>
</dbReference>
<evidence type="ECO:0000313" key="6">
    <source>
        <dbReference type="EMBL" id="MEP0816013.1"/>
    </source>
</evidence>
<comment type="pathway">
    <text evidence="1">Protein modification; protein glycosylation.</text>
</comment>
<name>A0ABV0J2L6_9CYAN</name>
<dbReference type="Pfam" id="PF13414">
    <property type="entry name" value="TPR_11"/>
    <property type="match status" value="1"/>
</dbReference>
<feature type="transmembrane region" description="Helical" evidence="5">
    <location>
        <begin position="6"/>
        <end position="25"/>
    </location>
</feature>
<protein>
    <submittedName>
        <fullName evidence="6">Tetratricopeptide repeat protein</fullName>
    </submittedName>
</protein>
<gene>
    <name evidence="6" type="ORF">NC998_02770</name>
</gene>
<dbReference type="Gene3D" id="1.25.40.10">
    <property type="entry name" value="Tetratricopeptide repeat domain"/>
    <property type="match status" value="1"/>
</dbReference>
<evidence type="ECO:0000256" key="5">
    <source>
        <dbReference type="SAM" id="Phobius"/>
    </source>
</evidence>
<dbReference type="Proteomes" id="UP001464891">
    <property type="component" value="Unassembled WGS sequence"/>
</dbReference>
<feature type="repeat" description="TPR" evidence="4">
    <location>
        <begin position="91"/>
        <end position="124"/>
    </location>
</feature>
<dbReference type="PANTHER" id="PTHR44835:SF1">
    <property type="entry name" value="PROTEIN O-GLCNAC TRANSFERASE"/>
    <property type="match status" value="1"/>
</dbReference>
<dbReference type="SMART" id="SM00028">
    <property type="entry name" value="TPR"/>
    <property type="match status" value="3"/>
</dbReference>
<keyword evidence="5" id="KW-1133">Transmembrane helix</keyword>
<evidence type="ECO:0000256" key="4">
    <source>
        <dbReference type="PROSITE-ProRule" id="PRU00339"/>
    </source>
</evidence>
<organism evidence="6 7">
    <name type="scientific">Trichocoleus desertorum GB2-A4</name>
    <dbReference type="NCBI Taxonomy" id="2933944"/>
    <lineage>
        <taxon>Bacteria</taxon>
        <taxon>Bacillati</taxon>
        <taxon>Cyanobacteriota</taxon>
        <taxon>Cyanophyceae</taxon>
        <taxon>Leptolyngbyales</taxon>
        <taxon>Trichocoleusaceae</taxon>
        <taxon>Trichocoleus</taxon>
    </lineage>
</organism>
<feature type="repeat" description="TPR" evidence="4">
    <location>
        <begin position="52"/>
        <end position="85"/>
    </location>
</feature>
<reference evidence="6 7" key="1">
    <citation type="submission" date="2022-04" db="EMBL/GenBank/DDBJ databases">
        <title>Positive selection, recombination, and allopatry shape intraspecific diversity of widespread and dominant cyanobacteria.</title>
        <authorList>
            <person name="Wei J."/>
            <person name="Shu W."/>
            <person name="Hu C."/>
        </authorList>
    </citation>
    <scope>NUCLEOTIDE SEQUENCE [LARGE SCALE GENOMIC DNA]</scope>
    <source>
        <strain evidence="6 7">GB2-A4</strain>
    </source>
</reference>
<dbReference type="RefSeq" id="WP_190431671.1">
    <property type="nucleotide sequence ID" value="NZ_JAMPKM010000001.1"/>
</dbReference>
<keyword evidence="5" id="KW-0812">Transmembrane</keyword>
<dbReference type="PROSITE" id="PS50005">
    <property type="entry name" value="TPR"/>
    <property type="match status" value="3"/>
</dbReference>
<evidence type="ECO:0000256" key="2">
    <source>
        <dbReference type="ARBA" id="ARBA00022676"/>
    </source>
</evidence>
<evidence type="ECO:0000313" key="7">
    <source>
        <dbReference type="Proteomes" id="UP001464891"/>
    </source>
</evidence>
<evidence type="ECO:0000256" key="3">
    <source>
        <dbReference type="ARBA" id="ARBA00022679"/>
    </source>
</evidence>
<keyword evidence="7" id="KW-1185">Reference proteome</keyword>
<dbReference type="PROSITE" id="PS50293">
    <property type="entry name" value="TPR_REGION"/>
    <property type="match status" value="2"/>
</dbReference>
<dbReference type="InterPro" id="IPR019734">
    <property type="entry name" value="TPR_rpt"/>
</dbReference>
<dbReference type="InterPro" id="IPR051939">
    <property type="entry name" value="Glycosyltr_41/O-GlcNAc_trsf"/>
</dbReference>
<accession>A0ABV0J2L6</accession>
<keyword evidence="4" id="KW-0802">TPR repeat</keyword>
<keyword evidence="5" id="KW-0472">Membrane</keyword>
<keyword evidence="3" id="KW-0808">Transferase</keyword>
<dbReference type="PANTHER" id="PTHR44835">
    <property type="entry name" value="UDP-N-ACETYLGLUCOSAMINE--PEPTIDE N-ACETYLGLUCOSAMINYLTRANSFERASE SPINDLY-RELATED"/>
    <property type="match status" value="1"/>
</dbReference>
<keyword evidence="2" id="KW-0328">Glycosyltransferase</keyword>
<feature type="repeat" description="TPR" evidence="4">
    <location>
        <begin position="125"/>
        <end position="158"/>
    </location>
</feature>
<dbReference type="SUPFAM" id="SSF48452">
    <property type="entry name" value="TPR-like"/>
    <property type="match status" value="1"/>
</dbReference>